<gene>
    <name evidence="2" type="ORF">RM641_01015</name>
</gene>
<dbReference type="Proteomes" id="UP001183586">
    <property type="component" value="Unassembled WGS sequence"/>
</dbReference>
<comment type="caution">
    <text evidence="2">The sequence shown here is derived from an EMBL/GenBank/DDBJ whole genome shotgun (WGS) entry which is preliminary data.</text>
</comment>
<organism evidence="2 3">
    <name type="scientific">Streptomyces dubilierae</name>
    <dbReference type="NCBI Taxonomy" id="3075533"/>
    <lineage>
        <taxon>Bacteria</taxon>
        <taxon>Bacillati</taxon>
        <taxon>Actinomycetota</taxon>
        <taxon>Actinomycetes</taxon>
        <taxon>Kitasatosporales</taxon>
        <taxon>Streptomycetaceae</taxon>
        <taxon>Streptomyces</taxon>
    </lineage>
</organism>
<reference evidence="3" key="1">
    <citation type="submission" date="2023-07" db="EMBL/GenBank/DDBJ databases">
        <title>30 novel species of actinomycetes from the DSMZ collection.</title>
        <authorList>
            <person name="Nouioui I."/>
        </authorList>
    </citation>
    <scope>NUCLEOTIDE SEQUENCE [LARGE SCALE GENOMIC DNA]</scope>
    <source>
        <strain evidence="3">DSM 41921</strain>
    </source>
</reference>
<keyword evidence="2" id="KW-0413">Isomerase</keyword>
<evidence type="ECO:0000313" key="2">
    <source>
        <dbReference type="EMBL" id="MDT0386005.1"/>
    </source>
</evidence>
<dbReference type="GO" id="GO:0016853">
    <property type="term" value="F:isomerase activity"/>
    <property type="evidence" value="ECO:0007669"/>
    <property type="project" value="UniProtKB-KW"/>
</dbReference>
<proteinExistence type="predicted"/>
<dbReference type="InterPro" id="IPR034660">
    <property type="entry name" value="DinB/YfiT-like"/>
</dbReference>
<dbReference type="RefSeq" id="WP_311678180.1">
    <property type="nucleotide sequence ID" value="NZ_JAVREU010000001.1"/>
</dbReference>
<dbReference type="NCBIfam" id="TIGR03083">
    <property type="entry name" value="maleylpyruvate isomerase family mycothiol-dependent enzyme"/>
    <property type="match status" value="1"/>
</dbReference>
<evidence type="ECO:0000259" key="1">
    <source>
        <dbReference type="Pfam" id="PF11716"/>
    </source>
</evidence>
<dbReference type="SUPFAM" id="SSF109854">
    <property type="entry name" value="DinB/YfiT-like putative metalloenzymes"/>
    <property type="match status" value="1"/>
</dbReference>
<keyword evidence="3" id="KW-1185">Reference proteome</keyword>
<sequence length="264" mass="28943">MSTTAGAEDRLNALRASSGRLHRLVDGLSETELTRQSFARDWTIAQVLSHLGSAAEICSMLLKRGAAGDMRAPVREDVLPVWERWDAMPPLEQRAAWTEADIRHLALLDSLAATRQDAFQIPYFAGPLSTAEYAGYRLSEQSVHAWDIDAALDANAVIPAEEVVLLWQRIDLVASRFRDGETLGRLAPAQVAIELTDRDRTQLLDLGAELHVYPAEPADPVATLTGTSEAVVRLVYGRHRPGIDALRAEGKVGIDDLRALFPGF</sequence>
<name>A0ABU2P1M3_9ACTN</name>
<evidence type="ECO:0000313" key="3">
    <source>
        <dbReference type="Proteomes" id="UP001183586"/>
    </source>
</evidence>
<dbReference type="EMBL" id="JAVREU010000001">
    <property type="protein sequence ID" value="MDT0386005.1"/>
    <property type="molecule type" value="Genomic_DNA"/>
</dbReference>
<accession>A0ABU2P1M3</accession>
<dbReference type="InterPro" id="IPR017517">
    <property type="entry name" value="Maleyloyr_isom"/>
</dbReference>
<protein>
    <submittedName>
        <fullName evidence="2">Maleylpyruvate isomerase family mycothiol-dependent enzyme</fullName>
    </submittedName>
</protein>
<feature type="domain" description="Mycothiol-dependent maleylpyruvate isomerase metal-binding" evidence="1">
    <location>
        <begin position="14"/>
        <end position="148"/>
    </location>
</feature>
<dbReference type="Pfam" id="PF11716">
    <property type="entry name" value="MDMPI_N"/>
    <property type="match status" value="1"/>
</dbReference>
<dbReference type="Gene3D" id="1.20.120.450">
    <property type="entry name" value="dinb family like domain"/>
    <property type="match status" value="1"/>
</dbReference>
<dbReference type="InterPro" id="IPR024344">
    <property type="entry name" value="MDMPI_metal-binding"/>
</dbReference>